<comment type="caution">
    <text evidence="2">The sequence shown here is derived from an EMBL/GenBank/DDBJ whole genome shotgun (WGS) entry which is preliminary data.</text>
</comment>
<proteinExistence type="predicted"/>
<reference evidence="2" key="1">
    <citation type="submission" date="2020-11" db="EMBL/GenBank/DDBJ databases">
        <title>Chlorella ohadii genome sequencing and assembly.</title>
        <authorList>
            <person name="Murik O."/>
            <person name="Treves H."/>
            <person name="Kedem I."/>
            <person name="Shotland Y."/>
            <person name="Kaplan A."/>
        </authorList>
    </citation>
    <scope>NUCLEOTIDE SEQUENCE</scope>
    <source>
        <strain evidence="2">1</strain>
    </source>
</reference>
<feature type="region of interest" description="Disordered" evidence="1">
    <location>
        <begin position="101"/>
        <end position="128"/>
    </location>
</feature>
<feature type="region of interest" description="Disordered" evidence="1">
    <location>
        <begin position="40"/>
        <end position="69"/>
    </location>
</feature>
<evidence type="ECO:0000313" key="3">
    <source>
        <dbReference type="Proteomes" id="UP001205105"/>
    </source>
</evidence>
<keyword evidence="3" id="KW-1185">Reference proteome</keyword>
<protein>
    <submittedName>
        <fullName evidence="2">Uncharacterized protein</fullName>
    </submittedName>
</protein>
<dbReference type="EMBL" id="JADXDR010000018">
    <property type="protein sequence ID" value="KAI7845384.1"/>
    <property type="molecule type" value="Genomic_DNA"/>
</dbReference>
<evidence type="ECO:0000256" key="1">
    <source>
        <dbReference type="SAM" id="MobiDB-lite"/>
    </source>
</evidence>
<evidence type="ECO:0000313" key="2">
    <source>
        <dbReference type="EMBL" id="KAI7845384.1"/>
    </source>
</evidence>
<feature type="compositionally biased region" description="Basic and acidic residues" evidence="1">
    <location>
        <begin position="58"/>
        <end position="69"/>
    </location>
</feature>
<name>A0AAD5E2E3_9CHLO</name>
<feature type="compositionally biased region" description="Polar residues" evidence="1">
    <location>
        <begin position="101"/>
        <end position="112"/>
    </location>
</feature>
<gene>
    <name evidence="2" type="ORF">COHA_001089</name>
</gene>
<dbReference type="Proteomes" id="UP001205105">
    <property type="component" value="Unassembled WGS sequence"/>
</dbReference>
<dbReference type="AlphaFoldDB" id="A0AAD5E2E3"/>
<organism evidence="2 3">
    <name type="scientific">Chlorella ohadii</name>
    <dbReference type="NCBI Taxonomy" id="2649997"/>
    <lineage>
        <taxon>Eukaryota</taxon>
        <taxon>Viridiplantae</taxon>
        <taxon>Chlorophyta</taxon>
        <taxon>core chlorophytes</taxon>
        <taxon>Trebouxiophyceae</taxon>
        <taxon>Chlorellales</taxon>
        <taxon>Chlorellaceae</taxon>
        <taxon>Chlorella clade</taxon>
        <taxon>Chlorella</taxon>
    </lineage>
</organism>
<sequence>MAEPLAAFQQKGNLGLGYAPKHARKEGAAAAAAAGGAAGAAAAAGAAGGGQPAAPKRPLPEDPLDKQDMETKVKRVKQVMQAEADDKAGKAIARYMRMAFNDTTGEPTTDSNPLLRRNHKLRSTNPLL</sequence>
<accession>A0AAD5E2E3</accession>